<reference evidence="5" key="1">
    <citation type="journal article" date="2018" name="Nat. Microbiol.">
        <title>Leveraging single-cell genomics to expand the fungal tree of life.</title>
        <authorList>
            <person name="Ahrendt S.R."/>
            <person name="Quandt C.A."/>
            <person name="Ciobanu D."/>
            <person name="Clum A."/>
            <person name="Salamov A."/>
            <person name="Andreopoulos B."/>
            <person name="Cheng J.F."/>
            <person name="Woyke T."/>
            <person name="Pelin A."/>
            <person name="Henrissat B."/>
            <person name="Reynolds N.K."/>
            <person name="Benny G.L."/>
            <person name="Smith M.E."/>
            <person name="James T.Y."/>
            <person name="Grigoriev I.V."/>
        </authorList>
    </citation>
    <scope>NUCLEOTIDE SEQUENCE [LARGE SCALE GENOMIC DNA]</scope>
    <source>
        <strain evidence="5">RSA 468</strain>
    </source>
</reference>
<dbReference type="PANTHER" id="PTHR11216">
    <property type="entry name" value="EH DOMAIN"/>
    <property type="match status" value="1"/>
</dbReference>
<dbReference type="InterPro" id="IPR011992">
    <property type="entry name" value="EF-hand-dom_pair"/>
</dbReference>
<dbReference type="GO" id="GO:0005886">
    <property type="term" value="C:plasma membrane"/>
    <property type="evidence" value="ECO:0007669"/>
    <property type="project" value="TreeGrafter"/>
</dbReference>
<dbReference type="GO" id="GO:0005737">
    <property type="term" value="C:cytoplasm"/>
    <property type="evidence" value="ECO:0007669"/>
    <property type="project" value="TreeGrafter"/>
</dbReference>
<dbReference type="GO" id="GO:0005509">
    <property type="term" value="F:calcium ion binding"/>
    <property type="evidence" value="ECO:0007669"/>
    <property type="project" value="InterPro"/>
</dbReference>
<protein>
    <submittedName>
        <fullName evidence="4">Uncharacterized protein</fullName>
    </submittedName>
</protein>
<dbReference type="GO" id="GO:0016197">
    <property type="term" value="P:endosomal transport"/>
    <property type="evidence" value="ECO:0007669"/>
    <property type="project" value="TreeGrafter"/>
</dbReference>
<evidence type="ECO:0000313" key="4">
    <source>
        <dbReference type="EMBL" id="RKP39486.1"/>
    </source>
</evidence>
<feature type="domain" description="EF-hand" evidence="3">
    <location>
        <begin position="316"/>
        <end position="351"/>
    </location>
</feature>
<dbReference type="STRING" id="215637.A0A4Q0A082"/>
<accession>A0A4Q0A082</accession>
<dbReference type="CDD" id="cd00052">
    <property type="entry name" value="EH"/>
    <property type="match status" value="3"/>
</dbReference>
<dbReference type="InterPro" id="IPR002048">
    <property type="entry name" value="EF_hand_dom"/>
</dbReference>
<dbReference type="SMART" id="SM00027">
    <property type="entry name" value="EH"/>
    <property type="match status" value="3"/>
</dbReference>
<evidence type="ECO:0000259" key="3">
    <source>
        <dbReference type="PROSITE" id="PS50222"/>
    </source>
</evidence>
<dbReference type="AlphaFoldDB" id="A0A4Q0A082"/>
<feature type="domain" description="EH" evidence="2">
    <location>
        <begin position="162"/>
        <end position="252"/>
    </location>
</feature>
<sequence length="366" mass="39868">MPAVSTPAANTNWAPNAAESSFFQRLFQQVDTTHRGHITGQEAVPFFTRSQLPAATLGEIWELADQDRKGALGPSGFSIALKLIALAQKGERPTLANLNQVVPLPLFEGITPDPPAASRPEGPVTSARSTTASPSPFSAADTRASARSLTPSQSSEILSETERNKYRRLFQNCHPKDGLLDGESARQVLMKSKLSVETLGQIWGLADTHRRGSLDLTDFMIAMYYVQRMMEGRLARLPTEVPDSLIASARGTEPPPVNRSVFSPDLSTFEPASTPAWDIGAKEKARADQFFALVDTQKHGYVGGEEAVQFFLKSELPEADLAAVWDLADHEKSGRLNREEFAVALHLINGLVAGRKLPTRLPESLV</sequence>
<dbReference type="EMBL" id="ML002268">
    <property type="protein sequence ID" value="RKP39486.1"/>
    <property type="molecule type" value="Genomic_DNA"/>
</dbReference>
<feature type="compositionally biased region" description="Low complexity" evidence="1">
    <location>
        <begin position="125"/>
        <end position="142"/>
    </location>
</feature>
<dbReference type="Gene3D" id="1.10.238.10">
    <property type="entry name" value="EF-hand"/>
    <property type="match status" value="3"/>
</dbReference>
<evidence type="ECO:0000256" key="1">
    <source>
        <dbReference type="SAM" id="MobiDB-lite"/>
    </source>
</evidence>
<name>A0A4Q0A082_9FUNG</name>
<dbReference type="PROSITE" id="PS50031">
    <property type="entry name" value="EH"/>
    <property type="match status" value="3"/>
</dbReference>
<gene>
    <name evidence="4" type="ORF">BJ085DRAFT_15098</name>
</gene>
<feature type="non-terminal residue" evidence="4">
    <location>
        <position position="366"/>
    </location>
</feature>
<keyword evidence="5" id="KW-1185">Reference proteome</keyword>
<organism evidence="4 5">
    <name type="scientific">Dimargaris cristalligena</name>
    <dbReference type="NCBI Taxonomy" id="215637"/>
    <lineage>
        <taxon>Eukaryota</taxon>
        <taxon>Fungi</taxon>
        <taxon>Fungi incertae sedis</taxon>
        <taxon>Zoopagomycota</taxon>
        <taxon>Kickxellomycotina</taxon>
        <taxon>Dimargaritomycetes</taxon>
        <taxon>Dimargaritales</taxon>
        <taxon>Dimargaritaceae</taxon>
        <taxon>Dimargaris</taxon>
    </lineage>
</organism>
<dbReference type="SUPFAM" id="SSF47473">
    <property type="entry name" value="EF-hand"/>
    <property type="match status" value="3"/>
</dbReference>
<evidence type="ECO:0000259" key="2">
    <source>
        <dbReference type="PROSITE" id="PS50031"/>
    </source>
</evidence>
<evidence type="ECO:0000313" key="5">
    <source>
        <dbReference type="Proteomes" id="UP000268162"/>
    </source>
</evidence>
<dbReference type="Proteomes" id="UP000268162">
    <property type="component" value="Unassembled WGS sequence"/>
</dbReference>
<dbReference type="SMART" id="SM00054">
    <property type="entry name" value="EFh"/>
    <property type="match status" value="4"/>
</dbReference>
<dbReference type="PANTHER" id="PTHR11216:SF170">
    <property type="entry name" value="DYNAMIN ASSOCIATED PROTEIN 160, ISOFORM D"/>
    <property type="match status" value="1"/>
</dbReference>
<feature type="domain" description="EH" evidence="2">
    <location>
        <begin position="283"/>
        <end position="366"/>
    </location>
</feature>
<feature type="compositionally biased region" description="Polar residues" evidence="1">
    <location>
        <begin position="145"/>
        <end position="158"/>
    </location>
</feature>
<feature type="region of interest" description="Disordered" evidence="1">
    <location>
        <begin position="112"/>
        <end position="160"/>
    </location>
</feature>
<dbReference type="InterPro" id="IPR000261">
    <property type="entry name" value="EH_dom"/>
</dbReference>
<dbReference type="Pfam" id="PF12763">
    <property type="entry name" value="EH"/>
    <property type="match status" value="3"/>
</dbReference>
<proteinExistence type="predicted"/>
<feature type="domain" description="EH" evidence="2">
    <location>
        <begin position="19"/>
        <end position="117"/>
    </location>
</feature>
<dbReference type="GO" id="GO:0006897">
    <property type="term" value="P:endocytosis"/>
    <property type="evidence" value="ECO:0007669"/>
    <property type="project" value="TreeGrafter"/>
</dbReference>
<dbReference type="PROSITE" id="PS50222">
    <property type="entry name" value="EF_HAND_2"/>
    <property type="match status" value="1"/>
</dbReference>